<reference evidence="1 2" key="1">
    <citation type="submission" date="2021-03" db="EMBL/GenBank/DDBJ databases">
        <title>Sequencing the genomes of 1000 actinobacteria strains.</title>
        <authorList>
            <person name="Klenk H.-P."/>
        </authorList>
    </citation>
    <scope>NUCLEOTIDE SEQUENCE [LARGE SCALE GENOMIC DNA]</scope>
    <source>
        <strain evidence="1 2">DSM 46670</strain>
    </source>
</reference>
<gene>
    <name evidence="1" type="ORF">JOF56_003906</name>
</gene>
<keyword evidence="2" id="KW-1185">Reference proteome</keyword>
<accession>A0ABS4TGG9</accession>
<dbReference type="EMBL" id="JAGINW010000001">
    <property type="protein sequence ID" value="MBP2323521.1"/>
    <property type="molecule type" value="Genomic_DNA"/>
</dbReference>
<protein>
    <submittedName>
        <fullName evidence="1">Uncharacterized protein</fullName>
    </submittedName>
</protein>
<sequence>MAEIALAGSTSIIGERQQEHSEMMSFPASAPSASRFMALPGSDACGNATVMVRQDAPLPVPHGSGRPWLPGNWSAEVIRVAEVGRSRVTVMGYCPITVTRLTCVVGMDRLHAGQLERR</sequence>
<dbReference type="RefSeq" id="WP_209640039.1">
    <property type="nucleotide sequence ID" value="NZ_JAGINW010000001.1"/>
</dbReference>
<organism evidence="1 2">
    <name type="scientific">Kibdelosporangium banguiense</name>
    <dbReference type="NCBI Taxonomy" id="1365924"/>
    <lineage>
        <taxon>Bacteria</taxon>
        <taxon>Bacillati</taxon>
        <taxon>Actinomycetota</taxon>
        <taxon>Actinomycetes</taxon>
        <taxon>Pseudonocardiales</taxon>
        <taxon>Pseudonocardiaceae</taxon>
        <taxon>Kibdelosporangium</taxon>
    </lineage>
</organism>
<dbReference type="Proteomes" id="UP001519332">
    <property type="component" value="Unassembled WGS sequence"/>
</dbReference>
<proteinExistence type="predicted"/>
<evidence type="ECO:0000313" key="1">
    <source>
        <dbReference type="EMBL" id="MBP2323521.1"/>
    </source>
</evidence>
<evidence type="ECO:0000313" key="2">
    <source>
        <dbReference type="Proteomes" id="UP001519332"/>
    </source>
</evidence>
<comment type="caution">
    <text evidence="1">The sequence shown here is derived from an EMBL/GenBank/DDBJ whole genome shotgun (WGS) entry which is preliminary data.</text>
</comment>
<name>A0ABS4TGG9_9PSEU</name>